<dbReference type="InterPro" id="IPR036388">
    <property type="entry name" value="WH-like_DNA-bd_sf"/>
</dbReference>
<dbReference type="InterPro" id="IPR038207">
    <property type="entry name" value="DIX_dom_sf"/>
</dbReference>
<feature type="compositionally biased region" description="Low complexity" evidence="7">
    <location>
        <begin position="270"/>
        <end position="285"/>
    </location>
</feature>
<protein>
    <submittedName>
        <fullName evidence="12">Dishevelled segment polarity protein 1a</fullName>
    </submittedName>
</protein>
<keyword evidence="8" id="KW-0472">Membrane</keyword>
<dbReference type="PRINTS" id="PR01761">
    <property type="entry name" value="DISHEVELLED1"/>
</dbReference>
<dbReference type="Gene3D" id="1.10.10.10">
    <property type="entry name" value="Winged helix-like DNA-binding domain superfamily/Winged helix DNA-binding domain"/>
    <property type="match status" value="1"/>
</dbReference>
<evidence type="ECO:0000256" key="5">
    <source>
        <dbReference type="ARBA" id="ARBA00022687"/>
    </source>
</evidence>
<dbReference type="Pfam" id="PF00610">
    <property type="entry name" value="DEP"/>
    <property type="match status" value="1"/>
</dbReference>
<evidence type="ECO:0000256" key="7">
    <source>
        <dbReference type="SAM" id="MobiDB-lite"/>
    </source>
</evidence>
<proteinExistence type="inferred from homology"/>
<feature type="domain" description="DIX" evidence="11">
    <location>
        <begin position="99"/>
        <end position="183"/>
    </location>
</feature>
<organism evidence="12 13">
    <name type="scientific">Esox lucius</name>
    <name type="common">Northern pike</name>
    <dbReference type="NCBI Taxonomy" id="8010"/>
    <lineage>
        <taxon>Eukaryota</taxon>
        <taxon>Metazoa</taxon>
        <taxon>Chordata</taxon>
        <taxon>Craniata</taxon>
        <taxon>Vertebrata</taxon>
        <taxon>Euteleostomi</taxon>
        <taxon>Actinopterygii</taxon>
        <taxon>Neopterygii</taxon>
        <taxon>Teleostei</taxon>
        <taxon>Protacanthopterygii</taxon>
        <taxon>Esociformes</taxon>
        <taxon>Esocidae</taxon>
        <taxon>Esox</taxon>
    </lineage>
</organism>
<evidence type="ECO:0000259" key="11">
    <source>
        <dbReference type="PROSITE" id="PS50841"/>
    </source>
</evidence>
<dbReference type="GO" id="GO:0035556">
    <property type="term" value="P:intracellular signal transduction"/>
    <property type="evidence" value="ECO:0007669"/>
    <property type="project" value="InterPro"/>
</dbReference>
<dbReference type="Proteomes" id="UP000265140">
    <property type="component" value="Chromosome 12"/>
</dbReference>
<dbReference type="PROSITE" id="PS50841">
    <property type="entry name" value="DIX"/>
    <property type="match status" value="1"/>
</dbReference>
<feature type="region of interest" description="Disordered" evidence="7">
    <location>
        <begin position="607"/>
        <end position="640"/>
    </location>
</feature>
<evidence type="ECO:0000256" key="2">
    <source>
        <dbReference type="ARBA" id="ARBA00008735"/>
    </source>
</evidence>
<dbReference type="Gene3D" id="2.40.240.130">
    <property type="match status" value="1"/>
</dbReference>
<dbReference type="CDD" id="cd06717">
    <property type="entry name" value="PDZ_Dishevelled-like"/>
    <property type="match status" value="1"/>
</dbReference>
<comment type="similarity">
    <text evidence="2">Belongs to the DSH family.</text>
</comment>
<sequence>MKYSQLHIARMWTVPSCFSTDRATVQRHIGAGIQTLGTRLCLDFCLFYLRQGYLFYSVRSTVIFINAVTVAFRIIDSLTLRCQPLFLSCVNDCLILTLMAETKIIYHIDEEETPYLVKLSVSPEKVTLADFKNVLNNRPVNSYKFFFKSMDQDFGVVKEEISDDNAKLPCFNGRVVSWLVLAESSHSDGGSQCTESHPELPPPLERTGGIGDSRPPSFHANAVSSRDGLDTETGTESLLSHRRERERELPRLNGHSKSERPTRDSAMGYDSASVMSSELESSSFVDSEEDEDASRLSGSTEQSSSSQLMRRHKRRRRRHKVAKIDRSSSFSSITDSTMSLNIITVTLNMEKYNFLGISIVGQSNDRGDGGIYIGSIMKGGAVAADGRIEPGDMLLQVNDVNFENMSNDDAVRILREIVSKTGPISLTVAKCWDPSPRSYFTIPRAEPVRPIDPAAWISHTTALTGPYPHYEFDDLPLSASKTDMATIVKVMQLPDSGLEIRDRMWLKITIANAVIGADVVDWLYSRVEGFKDRRNARKYASSLLKQGYLRHTVNKITFSEQCYYTFGDLLPRRIGGGSEQDTLAPLPPPATNPWPLGGQPFPYPPFPSAPPGFPPGYSDPCHSFHSGSAGSHNSEGEWRSHRTGSQCHRVICVTGPLTCVSLSRLLGSRSSGSNPSAGTGKGPGRRSSPQEKRSHASSYGPPGLPPPYCLARLAPKASISSTPPGAPPVRELGAVPPELTASRQSFQHAMGNPCEFFVDIM</sequence>
<feature type="transmembrane region" description="Helical" evidence="8">
    <location>
        <begin position="53"/>
        <end position="75"/>
    </location>
</feature>
<feature type="domain" description="DEP" evidence="10">
    <location>
        <begin position="494"/>
        <end position="568"/>
    </location>
</feature>
<dbReference type="GO" id="GO:0060070">
    <property type="term" value="P:canonical Wnt signaling pathway"/>
    <property type="evidence" value="ECO:0007669"/>
    <property type="project" value="TreeGrafter"/>
</dbReference>
<feature type="region of interest" description="Disordered" evidence="7">
    <location>
        <begin position="187"/>
        <end position="328"/>
    </location>
</feature>
<dbReference type="AlphaFoldDB" id="A0A3P8YZH8"/>
<dbReference type="InterPro" id="IPR029071">
    <property type="entry name" value="Ubiquitin-like_domsf"/>
</dbReference>
<evidence type="ECO:0000256" key="1">
    <source>
        <dbReference type="ARBA" id="ARBA00004496"/>
    </source>
</evidence>
<reference evidence="12" key="3">
    <citation type="submission" date="2025-08" db="UniProtKB">
        <authorList>
            <consortium name="Ensembl"/>
        </authorList>
    </citation>
    <scope>IDENTIFICATION</scope>
</reference>
<dbReference type="PRINTS" id="PR01760">
    <property type="entry name" value="DISHEVELLED"/>
</dbReference>
<keyword evidence="8" id="KW-0812">Transmembrane</keyword>
<dbReference type="FunFam" id="2.30.42.10:FF:000014">
    <property type="entry name" value="Segment polarity protein dishevelled homolog DVL-3"/>
    <property type="match status" value="1"/>
</dbReference>
<reference evidence="13" key="1">
    <citation type="journal article" date="2014" name="PLoS ONE">
        <title>The genome and linkage map of the northern pike (Esox lucius): conserved synteny revealed between the salmonid sister group and the Neoteleostei.</title>
        <authorList>
            <person name="Rondeau E.B."/>
            <person name="Minkley D.R."/>
            <person name="Leong J.S."/>
            <person name="Messmer A.M."/>
            <person name="Jantzen J.R."/>
            <person name="von Schalburg K.R."/>
            <person name="Lemon C."/>
            <person name="Bird N.H."/>
            <person name="Koop B.F."/>
        </authorList>
    </citation>
    <scope>NUCLEOTIDE SEQUENCE</scope>
</reference>
<dbReference type="InterPro" id="IPR036034">
    <property type="entry name" value="PDZ_sf"/>
</dbReference>
<dbReference type="PROSITE" id="PS50106">
    <property type="entry name" value="PDZ"/>
    <property type="match status" value="1"/>
</dbReference>
<evidence type="ECO:0000256" key="6">
    <source>
        <dbReference type="PROSITE-ProRule" id="PRU00069"/>
    </source>
</evidence>
<keyword evidence="4" id="KW-0963">Cytoplasm</keyword>
<feature type="region of interest" description="Disordered" evidence="7">
    <location>
        <begin position="668"/>
        <end position="702"/>
    </location>
</feature>
<evidence type="ECO:0000256" key="4">
    <source>
        <dbReference type="ARBA" id="ARBA00022490"/>
    </source>
</evidence>
<dbReference type="CDD" id="cd04438">
    <property type="entry name" value="DEP_dishevelled"/>
    <property type="match status" value="1"/>
</dbReference>
<reference evidence="12" key="4">
    <citation type="submission" date="2025-09" db="UniProtKB">
        <authorList>
            <consortium name="Ensembl"/>
        </authorList>
    </citation>
    <scope>IDENTIFICATION</scope>
</reference>
<feature type="compositionally biased region" description="Basic residues" evidence="7">
    <location>
        <begin position="309"/>
        <end position="321"/>
    </location>
</feature>
<name>A0A3P8YZH8_ESOLU</name>
<dbReference type="PANTHER" id="PTHR10878">
    <property type="entry name" value="SEGMENT POLARITY PROTEIN DISHEVELLED"/>
    <property type="match status" value="1"/>
</dbReference>
<dbReference type="Gene3D" id="2.30.42.10">
    <property type="match status" value="1"/>
</dbReference>
<dbReference type="InterPro" id="IPR015506">
    <property type="entry name" value="Dsh/Dvl-rel"/>
</dbReference>
<dbReference type="InterPro" id="IPR036390">
    <property type="entry name" value="WH_DNA-bd_sf"/>
</dbReference>
<keyword evidence="3" id="KW-0217">Developmental protein</keyword>
<dbReference type="Ensembl" id="ENSELUT00000032785.3">
    <property type="protein sequence ID" value="ENSELUP00000021974.3"/>
    <property type="gene ID" value="ENSELUG00000021053.3"/>
</dbReference>
<dbReference type="GO" id="GO:0005829">
    <property type="term" value="C:cytosol"/>
    <property type="evidence" value="ECO:0007669"/>
    <property type="project" value="TreeGrafter"/>
</dbReference>
<keyword evidence="8" id="KW-1133">Transmembrane helix</keyword>
<feature type="domain" description="PDZ" evidence="9">
    <location>
        <begin position="344"/>
        <end position="416"/>
    </location>
</feature>
<dbReference type="InterPro" id="IPR008339">
    <property type="entry name" value="Dishevelled_fam"/>
</dbReference>
<evidence type="ECO:0000256" key="8">
    <source>
        <dbReference type="SAM" id="Phobius"/>
    </source>
</evidence>
<dbReference type="SMART" id="SM00021">
    <property type="entry name" value="DAX"/>
    <property type="match status" value="1"/>
</dbReference>
<evidence type="ECO:0000313" key="13">
    <source>
        <dbReference type="Proteomes" id="UP000265140"/>
    </source>
</evidence>
<dbReference type="Bgee" id="ENSELUG00000021053">
    <property type="expression patterns" value="Expressed in liver and 14 other cell types or tissues"/>
</dbReference>
<evidence type="ECO:0000259" key="9">
    <source>
        <dbReference type="PROSITE" id="PS50106"/>
    </source>
</evidence>
<dbReference type="Pfam" id="PF00778">
    <property type="entry name" value="DIX"/>
    <property type="match status" value="1"/>
</dbReference>
<dbReference type="SUPFAM" id="SSF50156">
    <property type="entry name" value="PDZ domain-like"/>
    <property type="match status" value="1"/>
</dbReference>
<dbReference type="Pfam" id="PF02377">
    <property type="entry name" value="Dishevelled"/>
    <property type="match status" value="1"/>
</dbReference>
<dbReference type="GeneTree" id="ENSGT00950000182903"/>
<dbReference type="PROSITE" id="PS50186">
    <property type="entry name" value="DEP"/>
    <property type="match status" value="1"/>
</dbReference>
<feature type="compositionally biased region" description="Low complexity" evidence="7">
    <location>
        <begin position="295"/>
        <end position="306"/>
    </location>
</feature>
<dbReference type="SUPFAM" id="SSF46785">
    <property type="entry name" value="Winged helix' DNA-binding domain"/>
    <property type="match status" value="1"/>
</dbReference>
<evidence type="ECO:0000256" key="3">
    <source>
        <dbReference type="ARBA" id="ARBA00022473"/>
    </source>
</evidence>
<dbReference type="PANTHER" id="PTHR10878:SF5">
    <property type="entry name" value="SEGMENT POLARITY PROTEIN DISHEVELLED HOMOLOG DVL-1-RELATED"/>
    <property type="match status" value="1"/>
</dbReference>
<comment type="subcellular location">
    <subcellularLocation>
        <location evidence="1">Cytoplasm</location>
    </subcellularLocation>
</comment>
<dbReference type="FunFam" id="1.10.10.10:FF:000040">
    <property type="entry name" value="segment polarity protein dishevelled homolog DVL-3"/>
    <property type="match status" value="1"/>
</dbReference>
<dbReference type="Pfam" id="PF00595">
    <property type="entry name" value="PDZ"/>
    <property type="match status" value="1"/>
</dbReference>
<dbReference type="InterPro" id="IPR000591">
    <property type="entry name" value="DEP_dom"/>
</dbReference>
<feature type="compositionally biased region" description="Basic and acidic residues" evidence="7">
    <location>
        <begin position="239"/>
        <end position="263"/>
    </location>
</feature>
<accession>A0A3P8YZH8</accession>
<evidence type="ECO:0000259" key="10">
    <source>
        <dbReference type="PROSITE" id="PS50186"/>
    </source>
</evidence>
<dbReference type="SMART" id="SM00049">
    <property type="entry name" value="DEP"/>
    <property type="match status" value="1"/>
</dbReference>
<reference evidence="12" key="2">
    <citation type="submission" date="2020-02" db="EMBL/GenBank/DDBJ databases">
        <title>Esox lucius (northern pike) genome, fEsoLuc1, primary haplotype.</title>
        <authorList>
            <person name="Myers G."/>
            <person name="Karagic N."/>
            <person name="Meyer A."/>
            <person name="Pippel M."/>
            <person name="Reichard M."/>
            <person name="Winkler S."/>
            <person name="Tracey A."/>
            <person name="Sims Y."/>
            <person name="Howe K."/>
            <person name="Rhie A."/>
            <person name="Formenti G."/>
            <person name="Durbin R."/>
            <person name="Fedrigo O."/>
            <person name="Jarvis E.D."/>
        </authorList>
    </citation>
    <scope>NUCLEOTIDE SEQUENCE [LARGE SCALE GENOMIC DNA]</scope>
</reference>
<dbReference type="InterPro" id="IPR001478">
    <property type="entry name" value="PDZ"/>
</dbReference>
<keyword evidence="13" id="KW-1185">Reference proteome</keyword>
<dbReference type="InterPro" id="IPR024580">
    <property type="entry name" value="Dishevelled_C-dom"/>
</dbReference>
<dbReference type="SUPFAM" id="SSF54236">
    <property type="entry name" value="Ubiquitin-like"/>
    <property type="match status" value="1"/>
</dbReference>
<dbReference type="InterPro" id="IPR003351">
    <property type="entry name" value="Dishevelled_protein_dom"/>
</dbReference>
<keyword evidence="5 6" id="KW-0879">Wnt signaling pathway</keyword>
<dbReference type="GO" id="GO:0005109">
    <property type="term" value="F:frizzled binding"/>
    <property type="evidence" value="ECO:0007669"/>
    <property type="project" value="TreeGrafter"/>
</dbReference>
<dbReference type="Pfam" id="PF12316">
    <property type="entry name" value="Dsh_C"/>
    <property type="match status" value="1"/>
</dbReference>
<evidence type="ECO:0000313" key="12">
    <source>
        <dbReference type="Ensembl" id="ENSELUP00000021974.3"/>
    </source>
</evidence>
<dbReference type="InterPro" id="IPR001158">
    <property type="entry name" value="DIX"/>
</dbReference>
<dbReference type="FunFam" id="2.40.240.130:FF:000001">
    <property type="entry name" value="Segment polarity protein dishevelled homolog DVL-1"/>
    <property type="match status" value="1"/>
</dbReference>
<dbReference type="SMART" id="SM00228">
    <property type="entry name" value="PDZ"/>
    <property type="match status" value="1"/>
</dbReference>